<proteinExistence type="inferred from homology"/>
<dbReference type="InterPro" id="IPR011066">
    <property type="entry name" value="MscS_channel_C_sf"/>
</dbReference>
<sequence>MAPAHALAALAGALGWLGLAWTGARCFDLLLRRAARATRREAPYPRLLSDLVRALLFAGAAAAIVTQVLGQPALGLVTTSSVAVAVIGFALRNIISDLFSGLALGVDAPYRIGDWIETTEGSAGRVAEIGWRATRLVTRDGVAVTVPNGLIAAHRLLNYGAAARYRIALRIALDPAVPEARAKRILLAAALEAERRYPGLRPDVLLHELAEGAAIYLLRIHVPDYGQEAPCRDAVAAAALRGLQQAGLAPAPPGRRLQVERAAQPPGRAALLARVGLFAGFAEAERAALAAMLVEHALPRGTTVVRQGDSGDSLFLLAEGVLEVRALQDGAEMAPDRMGPGAIFGEMSLLTGQPRSATVTAETDCLVMELRRQDLDPVLRRRPELAESLAAIMASRRARNAVAGPAETADTAPPPGQADLLGRLRAFFRLD</sequence>
<dbReference type="PROSITE" id="PS50042">
    <property type="entry name" value="CNMP_BINDING_3"/>
    <property type="match status" value="1"/>
</dbReference>
<dbReference type="Gene3D" id="2.30.30.60">
    <property type="match status" value="1"/>
</dbReference>
<dbReference type="CDD" id="cd00038">
    <property type="entry name" value="CAP_ED"/>
    <property type="match status" value="1"/>
</dbReference>
<name>A0ABS1D5J0_9PROT</name>
<keyword evidence="3 6" id="KW-0812">Transmembrane</keyword>
<dbReference type="InterPro" id="IPR006685">
    <property type="entry name" value="MscS_channel_2nd"/>
</dbReference>
<dbReference type="InterPro" id="IPR018488">
    <property type="entry name" value="cNMP-bd_CS"/>
</dbReference>
<dbReference type="PROSITE" id="PS00888">
    <property type="entry name" value="CNMP_BINDING_1"/>
    <property type="match status" value="1"/>
</dbReference>
<feature type="transmembrane region" description="Helical" evidence="6">
    <location>
        <begin position="51"/>
        <end position="70"/>
    </location>
</feature>
<dbReference type="Pfam" id="PF00924">
    <property type="entry name" value="MS_channel_2nd"/>
    <property type="match status" value="1"/>
</dbReference>
<dbReference type="Gene3D" id="1.10.287.1260">
    <property type="match status" value="1"/>
</dbReference>
<dbReference type="InterPro" id="IPR000595">
    <property type="entry name" value="cNMP-bd_dom"/>
</dbReference>
<dbReference type="SUPFAM" id="SSF50182">
    <property type="entry name" value="Sm-like ribonucleoproteins"/>
    <property type="match status" value="1"/>
</dbReference>
<dbReference type="Pfam" id="PF00027">
    <property type="entry name" value="cNMP_binding"/>
    <property type="match status" value="1"/>
</dbReference>
<dbReference type="InterPro" id="IPR045275">
    <property type="entry name" value="MscS_archaea/bacteria_type"/>
</dbReference>
<feature type="transmembrane region" description="Helical" evidence="6">
    <location>
        <begin position="6"/>
        <end position="31"/>
    </location>
</feature>
<dbReference type="SMART" id="SM00100">
    <property type="entry name" value="cNMP"/>
    <property type="match status" value="1"/>
</dbReference>
<dbReference type="SUPFAM" id="SSF82689">
    <property type="entry name" value="Mechanosensitive channel protein MscS (YggB), C-terminal domain"/>
    <property type="match status" value="1"/>
</dbReference>
<dbReference type="Gene3D" id="2.60.120.10">
    <property type="entry name" value="Jelly Rolls"/>
    <property type="match status" value="1"/>
</dbReference>
<evidence type="ECO:0000256" key="3">
    <source>
        <dbReference type="ARBA" id="ARBA00022692"/>
    </source>
</evidence>
<keyword evidence="2" id="KW-1003">Cell membrane</keyword>
<evidence type="ECO:0000256" key="5">
    <source>
        <dbReference type="ARBA" id="ARBA00023136"/>
    </source>
</evidence>
<keyword evidence="9" id="KW-1185">Reference proteome</keyword>
<dbReference type="PROSITE" id="PS00889">
    <property type="entry name" value="CNMP_BINDING_2"/>
    <property type="match status" value="1"/>
</dbReference>
<comment type="subcellular location">
    <subcellularLocation>
        <location evidence="6">Cell inner membrane</location>
        <topology evidence="6">Multi-pass membrane protein</topology>
    </subcellularLocation>
    <subcellularLocation>
        <location evidence="1">Cell membrane</location>
        <topology evidence="1">Multi-pass membrane protein</topology>
    </subcellularLocation>
</comment>
<keyword evidence="6" id="KW-0406">Ion transport</keyword>
<dbReference type="InterPro" id="IPR010920">
    <property type="entry name" value="LSM_dom_sf"/>
</dbReference>
<keyword evidence="4 6" id="KW-1133">Transmembrane helix</keyword>
<protein>
    <recommendedName>
        <fullName evidence="6">Small-conductance mechanosensitive channel</fullName>
    </recommendedName>
</protein>
<dbReference type="PANTHER" id="PTHR30221">
    <property type="entry name" value="SMALL-CONDUCTANCE MECHANOSENSITIVE CHANNEL"/>
    <property type="match status" value="1"/>
</dbReference>
<keyword evidence="5 6" id="KW-0472">Membrane</keyword>
<comment type="subunit">
    <text evidence="6">Homoheptamer.</text>
</comment>
<dbReference type="PRINTS" id="PR00103">
    <property type="entry name" value="CAMPKINASE"/>
</dbReference>
<dbReference type="SUPFAM" id="SSF51206">
    <property type="entry name" value="cAMP-binding domain-like"/>
    <property type="match status" value="1"/>
</dbReference>
<evidence type="ECO:0000313" key="9">
    <source>
        <dbReference type="Proteomes" id="UP000697995"/>
    </source>
</evidence>
<feature type="domain" description="Cyclic nucleotide-binding" evidence="7">
    <location>
        <begin position="277"/>
        <end position="396"/>
    </location>
</feature>
<evidence type="ECO:0000256" key="4">
    <source>
        <dbReference type="ARBA" id="ARBA00022989"/>
    </source>
</evidence>
<reference evidence="8 9" key="1">
    <citation type="journal article" date="2020" name="Microorganisms">
        <title>Osmotic Adaptation and Compatible Solute Biosynthesis of Phototrophic Bacteria as Revealed from Genome Analyses.</title>
        <authorList>
            <person name="Imhoff J.F."/>
            <person name="Rahn T."/>
            <person name="Kunzel S."/>
            <person name="Keller A."/>
            <person name="Neulinger S.C."/>
        </authorList>
    </citation>
    <scope>NUCLEOTIDE SEQUENCE [LARGE SCALE GENOMIC DNA]</scope>
    <source>
        <strain evidence="8 9">DSM 15382</strain>
    </source>
</reference>
<evidence type="ECO:0000256" key="2">
    <source>
        <dbReference type="ARBA" id="ARBA00022475"/>
    </source>
</evidence>
<dbReference type="InterPro" id="IPR018490">
    <property type="entry name" value="cNMP-bd_dom_sf"/>
</dbReference>
<organism evidence="8 9">
    <name type="scientific">Paracraurococcus ruber</name>
    <dbReference type="NCBI Taxonomy" id="77675"/>
    <lineage>
        <taxon>Bacteria</taxon>
        <taxon>Pseudomonadati</taxon>
        <taxon>Pseudomonadota</taxon>
        <taxon>Alphaproteobacteria</taxon>
        <taxon>Acetobacterales</taxon>
        <taxon>Roseomonadaceae</taxon>
        <taxon>Paracraurococcus</taxon>
    </lineage>
</organism>
<dbReference type="PANTHER" id="PTHR30221:SF1">
    <property type="entry name" value="SMALL-CONDUCTANCE MECHANOSENSITIVE CHANNEL"/>
    <property type="match status" value="1"/>
</dbReference>
<feature type="transmembrane region" description="Helical" evidence="6">
    <location>
        <begin position="76"/>
        <end position="95"/>
    </location>
</feature>
<dbReference type="InterPro" id="IPR023408">
    <property type="entry name" value="MscS_beta-dom_sf"/>
</dbReference>
<gene>
    <name evidence="8" type="ORF">CKO45_25340</name>
</gene>
<evidence type="ECO:0000256" key="1">
    <source>
        <dbReference type="ARBA" id="ARBA00004651"/>
    </source>
</evidence>
<dbReference type="InterPro" id="IPR014710">
    <property type="entry name" value="RmlC-like_jellyroll"/>
</dbReference>
<keyword evidence="6" id="KW-0407">Ion channel</keyword>
<dbReference type="Proteomes" id="UP000697995">
    <property type="component" value="Unassembled WGS sequence"/>
</dbReference>
<dbReference type="EMBL" id="NRSG01000321">
    <property type="protein sequence ID" value="MBK1661537.1"/>
    <property type="molecule type" value="Genomic_DNA"/>
</dbReference>
<comment type="caution">
    <text evidence="8">The sequence shown here is derived from an EMBL/GenBank/DDBJ whole genome shotgun (WGS) entry which is preliminary data.</text>
</comment>
<comment type="caution">
    <text evidence="6">Lacks conserved residue(s) required for the propagation of feature annotation.</text>
</comment>
<evidence type="ECO:0000313" key="8">
    <source>
        <dbReference type="EMBL" id="MBK1661537.1"/>
    </source>
</evidence>
<keyword evidence="6" id="KW-0813">Transport</keyword>
<comment type="function">
    <text evidence="6">Mechanosensitive channel that participates in the regulation of osmotic pressure changes within the cell, opening in response to stretch forces in the membrane lipid bilayer, without the need for other proteins. Contributes to normal resistance to hypoosmotic shock. Forms an ion channel of 1.0 nanosiemens conductance with a slight preference for anions.</text>
</comment>
<evidence type="ECO:0000256" key="6">
    <source>
        <dbReference type="RuleBase" id="RU369025"/>
    </source>
</evidence>
<evidence type="ECO:0000259" key="7">
    <source>
        <dbReference type="PROSITE" id="PS50042"/>
    </source>
</evidence>
<accession>A0ABS1D5J0</accession>
<keyword evidence="6" id="KW-0997">Cell inner membrane</keyword>
<comment type="similarity">
    <text evidence="6">Belongs to the MscS (TC 1.A.23) family.</text>
</comment>